<dbReference type="Pfam" id="PF12257">
    <property type="entry name" value="IML1"/>
    <property type="match status" value="1"/>
</dbReference>
<dbReference type="GO" id="GO:1990130">
    <property type="term" value="C:GATOR1 complex"/>
    <property type="evidence" value="ECO:0007669"/>
    <property type="project" value="TreeGrafter"/>
</dbReference>
<name>A0AAV9NY85_9PEZI</name>
<dbReference type="Proteomes" id="UP001337655">
    <property type="component" value="Unassembled WGS sequence"/>
</dbReference>
<reference evidence="3 4" key="1">
    <citation type="submission" date="2023-08" db="EMBL/GenBank/DDBJ databases">
        <title>Black Yeasts Isolated from many extreme environments.</title>
        <authorList>
            <person name="Coleine C."/>
            <person name="Stajich J.E."/>
            <person name="Selbmann L."/>
        </authorList>
    </citation>
    <scope>NUCLEOTIDE SEQUENCE [LARGE SCALE GENOMIC DNA]</scope>
    <source>
        <strain evidence="3 4">CCFEE 5935</strain>
    </source>
</reference>
<feature type="compositionally biased region" description="Polar residues" evidence="1">
    <location>
        <begin position="512"/>
        <end position="538"/>
    </location>
</feature>
<feature type="compositionally biased region" description="Polar residues" evidence="1">
    <location>
        <begin position="433"/>
        <end position="460"/>
    </location>
</feature>
<feature type="domain" description="Vacuolar membrane-associated protein Iml1 N-terminal" evidence="2">
    <location>
        <begin position="93"/>
        <end position="357"/>
    </location>
</feature>
<proteinExistence type="predicted"/>
<dbReference type="PANTHER" id="PTHR13179">
    <property type="entry name" value="DEP DOMAIN CONTAINING PROTEIN 5"/>
    <property type="match status" value="1"/>
</dbReference>
<dbReference type="GO" id="GO:0010508">
    <property type="term" value="P:positive regulation of autophagy"/>
    <property type="evidence" value="ECO:0007669"/>
    <property type="project" value="TreeGrafter"/>
</dbReference>
<feature type="region of interest" description="Disordered" evidence="1">
    <location>
        <begin position="432"/>
        <end position="629"/>
    </location>
</feature>
<keyword evidence="4" id="KW-1185">Reference proteome</keyword>
<dbReference type="GeneID" id="89930473"/>
<dbReference type="InterPro" id="IPR027244">
    <property type="entry name" value="IML1"/>
</dbReference>
<evidence type="ECO:0000313" key="4">
    <source>
        <dbReference type="Proteomes" id="UP001337655"/>
    </source>
</evidence>
<gene>
    <name evidence="3" type="primary">IML1_1</name>
    <name evidence="3" type="ORF">LTR77_009141</name>
</gene>
<dbReference type="AlphaFoldDB" id="A0AAV9NY85"/>
<dbReference type="PANTHER" id="PTHR13179:SF8">
    <property type="entry name" value="GATOR COMPLEX PROTEIN DEPDC5"/>
    <property type="match status" value="1"/>
</dbReference>
<dbReference type="EMBL" id="JAVRRT010000017">
    <property type="protein sequence ID" value="KAK5165044.1"/>
    <property type="molecule type" value="Genomic_DNA"/>
</dbReference>
<evidence type="ECO:0000313" key="3">
    <source>
        <dbReference type="EMBL" id="KAK5165044.1"/>
    </source>
</evidence>
<dbReference type="InterPro" id="IPR048255">
    <property type="entry name" value="IML1_N"/>
</dbReference>
<accession>A0AAV9NY85</accession>
<organism evidence="3 4">
    <name type="scientific">Saxophila tyrrhenica</name>
    <dbReference type="NCBI Taxonomy" id="1690608"/>
    <lineage>
        <taxon>Eukaryota</taxon>
        <taxon>Fungi</taxon>
        <taxon>Dikarya</taxon>
        <taxon>Ascomycota</taxon>
        <taxon>Pezizomycotina</taxon>
        <taxon>Dothideomycetes</taxon>
        <taxon>Dothideomycetidae</taxon>
        <taxon>Mycosphaerellales</taxon>
        <taxon>Extremaceae</taxon>
        <taxon>Saxophila</taxon>
    </lineage>
</organism>
<comment type="caution">
    <text evidence="3">The sequence shown here is derived from an EMBL/GenBank/DDBJ whole genome shotgun (WGS) entry which is preliminary data.</text>
</comment>
<evidence type="ECO:0000259" key="2">
    <source>
        <dbReference type="Pfam" id="PF12257"/>
    </source>
</evidence>
<dbReference type="RefSeq" id="XP_064655187.1">
    <property type="nucleotide sequence ID" value="XM_064806370.1"/>
</dbReference>
<evidence type="ECO:0000256" key="1">
    <source>
        <dbReference type="SAM" id="MobiDB-lite"/>
    </source>
</evidence>
<dbReference type="GO" id="GO:0005096">
    <property type="term" value="F:GTPase activator activity"/>
    <property type="evidence" value="ECO:0007669"/>
    <property type="project" value="InterPro"/>
</dbReference>
<sequence>MGLRRVACTVVLHESTLSKEHVLCPSSLLPPGSAAYLVAANTKRLCVLAWEPWNNPDEVSVHVSLARQLGFDNRMKATIEVVEDIEEATATHVELFFRDQHLSRSDMWHLESQIDATVLYQGQMLSYLGSHVANVENVYIAGNQVDSACILHPRTKLIFRSGSARYIILVQVSREMLEGWSNGDLLYEGLLNGFLPDLFRRWDSLKVRHHVSVILFGRRLLQPGPAEPNEGGRREESEDFFHVAASDVPSHESSQILQTLKRIFNGNELPRDVCLAAKGNMLQAINIAAADFIQVNSDPHLASTGAAIIAVTAGSGVFETDHELLRRTTRLLMGNSVGVDLVSLGPRPLHPVPLFQYSKDVIVEYALPHWADISYWRSHTSNTTHWLLDETDEETIGVVLPFVEVDRRSFEGQPSGMFEDFDKTVFSHAARSPTYQAPTHSTSRFSTVGANSSDVSSNTVRPIDADGGKRLAKRSAEHTASERPQSPRPESLLSFRKSKKTATAPHPLLQMGRTTSAGTKTAALSSGVASANVSVQHTQHGRDASSGSDQSNTESSSGLAKQIRASLRKKPSQISLAHSHAPEAVLPSDPIAIRTSLEQSEEDPASQVEKAVMQQSRSAGLDNIDSLSATPRARGKLPEGMVHLEEQHHAAVSPWLTLLNPCNPRKDNMRVASEYRQWQNVFPTAVGPDTFRYQTHAQNSAMSKTLANPFALLFAGGSRWYQTHGENPTMSETLANPFTLLFAGHTCHSAFTSRKSHLTQ</sequence>
<feature type="compositionally biased region" description="Basic and acidic residues" evidence="1">
    <location>
        <begin position="463"/>
        <end position="481"/>
    </location>
</feature>
<protein>
    <submittedName>
        <fullName evidence="3">Vacuolar membrane-associated protein iml1</fullName>
    </submittedName>
</protein>
<feature type="compositionally biased region" description="Polar residues" evidence="1">
    <location>
        <begin position="545"/>
        <end position="559"/>
    </location>
</feature>
<dbReference type="GO" id="GO:1904262">
    <property type="term" value="P:negative regulation of TORC1 signaling"/>
    <property type="evidence" value="ECO:0007669"/>
    <property type="project" value="TreeGrafter"/>
</dbReference>